<dbReference type="Proteomes" id="UP000245207">
    <property type="component" value="Unassembled WGS sequence"/>
</dbReference>
<proteinExistence type="predicted"/>
<comment type="caution">
    <text evidence="1">The sequence shown here is derived from an EMBL/GenBank/DDBJ whole genome shotgun (WGS) entry which is preliminary data.</text>
</comment>
<keyword evidence="2" id="KW-1185">Reference proteome</keyword>
<evidence type="ECO:0000313" key="1">
    <source>
        <dbReference type="EMBL" id="PWA48436.1"/>
    </source>
</evidence>
<evidence type="ECO:0000313" key="2">
    <source>
        <dbReference type="Proteomes" id="UP000245207"/>
    </source>
</evidence>
<reference evidence="1 2" key="1">
    <citation type="journal article" date="2018" name="Mol. Plant">
        <title>The genome of Artemisia annua provides insight into the evolution of Asteraceae family and artemisinin biosynthesis.</title>
        <authorList>
            <person name="Shen Q."/>
            <person name="Zhang L."/>
            <person name="Liao Z."/>
            <person name="Wang S."/>
            <person name="Yan T."/>
            <person name="Shi P."/>
            <person name="Liu M."/>
            <person name="Fu X."/>
            <person name="Pan Q."/>
            <person name="Wang Y."/>
            <person name="Lv Z."/>
            <person name="Lu X."/>
            <person name="Zhang F."/>
            <person name="Jiang W."/>
            <person name="Ma Y."/>
            <person name="Chen M."/>
            <person name="Hao X."/>
            <person name="Li L."/>
            <person name="Tang Y."/>
            <person name="Lv G."/>
            <person name="Zhou Y."/>
            <person name="Sun X."/>
            <person name="Brodelius P.E."/>
            <person name="Rose J.K.C."/>
            <person name="Tang K."/>
        </authorList>
    </citation>
    <scope>NUCLEOTIDE SEQUENCE [LARGE SCALE GENOMIC DNA]</scope>
    <source>
        <strain evidence="2">cv. Huhao1</strain>
        <tissue evidence="1">Leaf</tissue>
    </source>
</reference>
<sequence>MSCCSAGCSGGDIAAAGPSSSGRHLLDHVPALFSARALRRVTVTLLDARFSPTTATSLAETKEQQGFKLLRPLWTLRLRLQL</sequence>
<dbReference type="AlphaFoldDB" id="A0A2U1LHG9"/>
<name>A0A2U1LHG9_ARTAN</name>
<organism evidence="1 2">
    <name type="scientific">Artemisia annua</name>
    <name type="common">Sweet wormwood</name>
    <dbReference type="NCBI Taxonomy" id="35608"/>
    <lineage>
        <taxon>Eukaryota</taxon>
        <taxon>Viridiplantae</taxon>
        <taxon>Streptophyta</taxon>
        <taxon>Embryophyta</taxon>
        <taxon>Tracheophyta</taxon>
        <taxon>Spermatophyta</taxon>
        <taxon>Magnoliopsida</taxon>
        <taxon>eudicotyledons</taxon>
        <taxon>Gunneridae</taxon>
        <taxon>Pentapetalae</taxon>
        <taxon>asterids</taxon>
        <taxon>campanulids</taxon>
        <taxon>Asterales</taxon>
        <taxon>Asteraceae</taxon>
        <taxon>Asteroideae</taxon>
        <taxon>Anthemideae</taxon>
        <taxon>Artemisiinae</taxon>
        <taxon>Artemisia</taxon>
    </lineage>
</organism>
<gene>
    <name evidence="1" type="ORF">CTI12_AA491130</name>
</gene>
<dbReference type="EMBL" id="PKPP01009361">
    <property type="protein sequence ID" value="PWA48436.1"/>
    <property type="molecule type" value="Genomic_DNA"/>
</dbReference>
<protein>
    <submittedName>
        <fullName evidence="1">Uncharacterized protein</fullName>
    </submittedName>
</protein>
<accession>A0A2U1LHG9</accession>